<comment type="caution">
    <text evidence="2">The sequence shown here is derived from an EMBL/GenBank/DDBJ whole genome shotgun (WGS) entry which is preliminary data.</text>
</comment>
<feature type="signal peptide" evidence="1">
    <location>
        <begin position="1"/>
        <end position="22"/>
    </location>
</feature>
<organism evidence="2 3">
    <name type="scientific">Ditylenchus destructor</name>
    <dbReference type="NCBI Taxonomy" id="166010"/>
    <lineage>
        <taxon>Eukaryota</taxon>
        <taxon>Metazoa</taxon>
        <taxon>Ecdysozoa</taxon>
        <taxon>Nematoda</taxon>
        <taxon>Chromadorea</taxon>
        <taxon>Rhabditida</taxon>
        <taxon>Tylenchina</taxon>
        <taxon>Tylenchomorpha</taxon>
        <taxon>Sphaerularioidea</taxon>
        <taxon>Anguinidae</taxon>
        <taxon>Anguininae</taxon>
        <taxon>Ditylenchus</taxon>
    </lineage>
</organism>
<dbReference type="AlphaFoldDB" id="A0AAD4QZZ3"/>
<accession>A0AAD4QZZ3</accession>
<reference evidence="2" key="1">
    <citation type="submission" date="2022-01" db="EMBL/GenBank/DDBJ databases">
        <title>Genome Sequence Resource for Two Populations of Ditylenchus destructor, the Migratory Endoparasitic Phytonematode.</title>
        <authorList>
            <person name="Zhang H."/>
            <person name="Lin R."/>
            <person name="Xie B."/>
        </authorList>
    </citation>
    <scope>NUCLEOTIDE SEQUENCE</scope>
    <source>
        <strain evidence="2">BazhouSP</strain>
    </source>
</reference>
<protein>
    <submittedName>
        <fullName evidence="2">Uncharacterized protein</fullName>
    </submittedName>
</protein>
<evidence type="ECO:0000313" key="3">
    <source>
        <dbReference type="Proteomes" id="UP001201812"/>
    </source>
</evidence>
<evidence type="ECO:0000256" key="1">
    <source>
        <dbReference type="SAM" id="SignalP"/>
    </source>
</evidence>
<dbReference type="EMBL" id="JAKKPZ010000018">
    <property type="protein sequence ID" value="KAI1712493.1"/>
    <property type="molecule type" value="Genomic_DNA"/>
</dbReference>
<sequence length="231" mass="26443">MKTATLLVPCFLILLSCQDIFAKQGFFWYKGDESNHEDTLYNMLHCLANNEKDCTHTWGNDKRRVPEISDALKGIKPNMDKGYITGVKFPKIEQQHGSAPIIKKMFEELKEQFNGYLQKVERKSGLKQKLTAEVVKKHADISADDVQQIIKGIVESHFLVYLLEPWLDILTNYLKLADENMVGVQRWKAVDAVKTLFENVEEYYDAKNFSWPDTNFGWLGEADSTATVVSG</sequence>
<feature type="chain" id="PRO_5042106837" evidence="1">
    <location>
        <begin position="23"/>
        <end position="231"/>
    </location>
</feature>
<dbReference type="Proteomes" id="UP001201812">
    <property type="component" value="Unassembled WGS sequence"/>
</dbReference>
<evidence type="ECO:0000313" key="2">
    <source>
        <dbReference type="EMBL" id="KAI1712493.1"/>
    </source>
</evidence>
<name>A0AAD4QZZ3_9BILA</name>
<keyword evidence="3" id="KW-1185">Reference proteome</keyword>
<proteinExistence type="predicted"/>
<dbReference type="PROSITE" id="PS51257">
    <property type="entry name" value="PROKAR_LIPOPROTEIN"/>
    <property type="match status" value="1"/>
</dbReference>
<gene>
    <name evidence="2" type="ORF">DdX_09580</name>
</gene>
<keyword evidence="1" id="KW-0732">Signal</keyword>